<sequence>MRDASSVSLHCPRRPTPPPPCDAIAVLHRPRSANTLHRHMRPLAKPRDAARLCAWRRPAPPRSPGDAPRCPDRLARPRAATTACRRDRLVTPRAPGEAPRRPVCLATPRATTTAWRRPATPCDVPTTPCAAATACHRNRGRPVPGDAPRRPATPRPSPRAAATACRRDCLATPRGVATIWRRPVLSPGGRPVRRPAAAAPSMPLRRCPPMRRAAPTPAYVRGSARWTPAAAAPCDVPVPPPSNAPALRRCPHTLAGARSFTFDARRLPLQRPVPPLSNTPVPPLSNAPTRAAAR</sequence>
<feature type="region of interest" description="Disordered" evidence="1">
    <location>
        <begin position="136"/>
        <end position="164"/>
    </location>
</feature>
<accession>A0AAD6VJX9</accession>
<dbReference type="EMBL" id="JARJCW010000025">
    <property type="protein sequence ID" value="KAJ7211726.1"/>
    <property type="molecule type" value="Genomic_DNA"/>
</dbReference>
<feature type="compositionally biased region" description="Low complexity" evidence="1">
    <location>
        <begin position="194"/>
        <end position="205"/>
    </location>
</feature>
<feature type="region of interest" description="Disordered" evidence="1">
    <location>
        <begin position="1"/>
        <end position="20"/>
    </location>
</feature>
<comment type="caution">
    <text evidence="2">The sequence shown here is derived from an EMBL/GenBank/DDBJ whole genome shotgun (WGS) entry which is preliminary data.</text>
</comment>
<evidence type="ECO:0000313" key="3">
    <source>
        <dbReference type="Proteomes" id="UP001219525"/>
    </source>
</evidence>
<feature type="region of interest" description="Disordered" evidence="1">
    <location>
        <begin position="187"/>
        <end position="210"/>
    </location>
</feature>
<evidence type="ECO:0000313" key="2">
    <source>
        <dbReference type="EMBL" id="KAJ7211726.1"/>
    </source>
</evidence>
<keyword evidence="3" id="KW-1185">Reference proteome</keyword>
<dbReference type="Proteomes" id="UP001219525">
    <property type="component" value="Unassembled WGS sequence"/>
</dbReference>
<organism evidence="2 3">
    <name type="scientific">Mycena pura</name>
    <dbReference type="NCBI Taxonomy" id="153505"/>
    <lineage>
        <taxon>Eukaryota</taxon>
        <taxon>Fungi</taxon>
        <taxon>Dikarya</taxon>
        <taxon>Basidiomycota</taxon>
        <taxon>Agaricomycotina</taxon>
        <taxon>Agaricomycetes</taxon>
        <taxon>Agaricomycetidae</taxon>
        <taxon>Agaricales</taxon>
        <taxon>Marasmiineae</taxon>
        <taxon>Mycenaceae</taxon>
        <taxon>Mycena</taxon>
    </lineage>
</organism>
<feature type="compositionally biased region" description="Pro residues" evidence="1">
    <location>
        <begin position="271"/>
        <end position="285"/>
    </location>
</feature>
<feature type="region of interest" description="Disordered" evidence="1">
    <location>
        <begin position="263"/>
        <end position="294"/>
    </location>
</feature>
<evidence type="ECO:0000256" key="1">
    <source>
        <dbReference type="SAM" id="MobiDB-lite"/>
    </source>
</evidence>
<dbReference type="AlphaFoldDB" id="A0AAD6VJX9"/>
<proteinExistence type="predicted"/>
<gene>
    <name evidence="2" type="ORF">GGX14DRAFT_564957</name>
</gene>
<name>A0AAD6VJX9_9AGAR</name>
<protein>
    <submittedName>
        <fullName evidence="2">Uncharacterized protein</fullName>
    </submittedName>
</protein>
<reference evidence="2" key="1">
    <citation type="submission" date="2023-03" db="EMBL/GenBank/DDBJ databases">
        <title>Massive genome expansion in bonnet fungi (Mycena s.s.) driven by repeated elements and novel gene families across ecological guilds.</title>
        <authorList>
            <consortium name="Lawrence Berkeley National Laboratory"/>
            <person name="Harder C.B."/>
            <person name="Miyauchi S."/>
            <person name="Viragh M."/>
            <person name="Kuo A."/>
            <person name="Thoen E."/>
            <person name="Andreopoulos B."/>
            <person name="Lu D."/>
            <person name="Skrede I."/>
            <person name="Drula E."/>
            <person name="Henrissat B."/>
            <person name="Morin E."/>
            <person name="Kohler A."/>
            <person name="Barry K."/>
            <person name="LaButti K."/>
            <person name="Morin E."/>
            <person name="Salamov A."/>
            <person name="Lipzen A."/>
            <person name="Mereny Z."/>
            <person name="Hegedus B."/>
            <person name="Baldrian P."/>
            <person name="Stursova M."/>
            <person name="Weitz H."/>
            <person name="Taylor A."/>
            <person name="Grigoriev I.V."/>
            <person name="Nagy L.G."/>
            <person name="Martin F."/>
            <person name="Kauserud H."/>
        </authorList>
    </citation>
    <scope>NUCLEOTIDE SEQUENCE</scope>
    <source>
        <strain evidence="2">9144</strain>
    </source>
</reference>